<evidence type="ECO:0000313" key="2">
    <source>
        <dbReference type="Proteomes" id="UP000308891"/>
    </source>
</evidence>
<protein>
    <recommendedName>
        <fullName evidence="3">PilZ domain-containing protein</fullName>
    </recommendedName>
</protein>
<gene>
    <name evidence="1" type="ORF">E5K04_11055</name>
</gene>
<reference evidence="1 2" key="1">
    <citation type="submission" date="2019-04" db="EMBL/GenBank/DDBJ databases">
        <title>Crenobacter sp. nov.</title>
        <authorList>
            <person name="Shi S."/>
        </authorList>
    </citation>
    <scope>NUCLEOTIDE SEQUENCE [LARGE SCALE GENOMIC DNA]</scope>
    <source>
        <strain evidence="1 2">GY 70310</strain>
    </source>
</reference>
<sequence>MSKLDFLSFGAAKRKAGDPFGGAQAASDWYEEWAPQQGGSLVEALCARIALFSAESANARLGLAELESLLALNSLSWPQLQAVRAQYLLNNRMPRVLEEQLRVQILRYAEVFSTAYQRFFCADALADASVRPLLPLAVARVLAFRADHALWLYFRHFSPDPVFWLNVNQLYAWAERAGLESLPLVLYDDRAGTTIQDEYIALLMTALLDAGNLSARQVYAAHQLALRLANRTHLLNDPAEASFMVDLARGAPPARPRAGGAQGQQRYWRTADICEPMNAWRIVYDSGRMPDELRRLNIDGLDGGLLHRLVHEWADRPTPYQRADRQSVNGRSFEVAHRLAVLHKLIRQPDEVRAKQDDASFDDAGALRIYGFVTSRSRLRQAPASPAAEATATLADSLPTWHVEDQSTTGLGLSLASTGSEWVNLGSLIGYREADTWGLGIVRRIKRPAPEKLFVGLEIVSERPVAASLRAEDGRPVVAETQMPAERVWQGGEIALFVGCVREGRKVNALILASASYALGKQQYMSARGKHFLIALGRVLEKGADWCLCEIELIRPVEALPKP</sequence>
<proteinExistence type="predicted"/>
<dbReference type="EMBL" id="STGJ01000011">
    <property type="protein sequence ID" value="TIC81447.1"/>
    <property type="molecule type" value="Genomic_DNA"/>
</dbReference>
<keyword evidence="2" id="KW-1185">Reference proteome</keyword>
<dbReference type="AlphaFoldDB" id="A0A4T0URU4"/>
<name>A0A4T0URU4_9NEIS</name>
<dbReference type="RefSeq" id="WP_136554006.1">
    <property type="nucleotide sequence ID" value="NZ_STGJ01000011.1"/>
</dbReference>
<organism evidence="1 2">
    <name type="scientific">Crenobacter intestini</name>
    <dbReference type="NCBI Taxonomy" id="2563443"/>
    <lineage>
        <taxon>Bacteria</taxon>
        <taxon>Pseudomonadati</taxon>
        <taxon>Pseudomonadota</taxon>
        <taxon>Betaproteobacteria</taxon>
        <taxon>Neisseriales</taxon>
        <taxon>Neisseriaceae</taxon>
        <taxon>Crenobacter</taxon>
    </lineage>
</organism>
<comment type="caution">
    <text evidence="1">The sequence shown here is derived from an EMBL/GenBank/DDBJ whole genome shotgun (WGS) entry which is preliminary data.</text>
</comment>
<accession>A0A4T0URU4</accession>
<evidence type="ECO:0000313" key="1">
    <source>
        <dbReference type="EMBL" id="TIC81447.1"/>
    </source>
</evidence>
<evidence type="ECO:0008006" key="3">
    <source>
        <dbReference type="Google" id="ProtNLM"/>
    </source>
</evidence>
<dbReference type="OrthoDB" id="8553796at2"/>
<dbReference type="Proteomes" id="UP000308891">
    <property type="component" value="Unassembled WGS sequence"/>
</dbReference>